<accession>A0A3E0I6R0</accession>
<evidence type="ECO:0000313" key="3">
    <source>
        <dbReference type="Proteomes" id="UP000256269"/>
    </source>
</evidence>
<organism evidence="2 3">
    <name type="scientific">Kutzneria buriramensis</name>
    <dbReference type="NCBI Taxonomy" id="1045776"/>
    <lineage>
        <taxon>Bacteria</taxon>
        <taxon>Bacillati</taxon>
        <taxon>Actinomycetota</taxon>
        <taxon>Actinomycetes</taxon>
        <taxon>Pseudonocardiales</taxon>
        <taxon>Pseudonocardiaceae</taxon>
        <taxon>Kutzneria</taxon>
    </lineage>
</organism>
<evidence type="ECO:0000313" key="2">
    <source>
        <dbReference type="EMBL" id="REH54301.1"/>
    </source>
</evidence>
<proteinExistence type="predicted"/>
<protein>
    <recommendedName>
        <fullName evidence="4">Secreted protein</fullName>
    </recommendedName>
</protein>
<sequence length="182" mass="21034">MSTTAIIVLVVVIVVLAAAAAAARPYLRSRQLRNRFGPEYDHLMRNKGDRREAERELEDRQRRHDKFELKPLTAESREGYLRDWTWAQEQFVDSPRGAVRRADELVGQIMRERGYPVEGTEQQIADLSVEHASVLNHYRTAHAISSRGDEDPPSTEDLRNAMRHYRTLVEDLLDHATTERSK</sequence>
<reference evidence="2 3" key="1">
    <citation type="submission" date="2018-08" db="EMBL/GenBank/DDBJ databases">
        <title>Genomic Encyclopedia of Archaeal and Bacterial Type Strains, Phase II (KMG-II): from individual species to whole genera.</title>
        <authorList>
            <person name="Goeker M."/>
        </authorList>
    </citation>
    <scope>NUCLEOTIDE SEQUENCE [LARGE SCALE GENOMIC DNA]</scope>
    <source>
        <strain evidence="2 3">DSM 45791</strain>
    </source>
</reference>
<gene>
    <name evidence="2" type="ORF">BCF44_102533</name>
</gene>
<name>A0A3E0I6R0_9PSEU</name>
<feature type="region of interest" description="Disordered" evidence="1">
    <location>
        <begin position="41"/>
        <end position="61"/>
    </location>
</feature>
<dbReference type="OrthoDB" id="7502542at2"/>
<dbReference type="AlphaFoldDB" id="A0A3E0I6R0"/>
<keyword evidence="3" id="KW-1185">Reference proteome</keyword>
<comment type="caution">
    <text evidence="2">The sequence shown here is derived from an EMBL/GenBank/DDBJ whole genome shotgun (WGS) entry which is preliminary data.</text>
</comment>
<dbReference type="EMBL" id="QUNO01000002">
    <property type="protein sequence ID" value="REH54301.1"/>
    <property type="molecule type" value="Genomic_DNA"/>
</dbReference>
<dbReference type="Proteomes" id="UP000256269">
    <property type="component" value="Unassembled WGS sequence"/>
</dbReference>
<dbReference type="RefSeq" id="WP_116173382.1">
    <property type="nucleotide sequence ID" value="NZ_CP144375.1"/>
</dbReference>
<evidence type="ECO:0000256" key="1">
    <source>
        <dbReference type="SAM" id="MobiDB-lite"/>
    </source>
</evidence>
<evidence type="ECO:0008006" key="4">
    <source>
        <dbReference type="Google" id="ProtNLM"/>
    </source>
</evidence>